<feature type="active site" description="Nucleophile" evidence="4 5">
    <location>
        <position position="52"/>
    </location>
</feature>
<dbReference type="SUPFAM" id="SSF55120">
    <property type="entry name" value="Pseudouridine synthase"/>
    <property type="match status" value="1"/>
</dbReference>
<protein>
    <recommendedName>
        <fullName evidence="4">tRNA pseudouridine synthase A</fullName>
        <ecNumber evidence="4">5.4.99.12</ecNumber>
    </recommendedName>
    <alternativeName>
        <fullName evidence="4">tRNA pseudouridine(38-40) synthase</fullName>
    </alternativeName>
    <alternativeName>
        <fullName evidence="4">tRNA pseudouridylate synthase I</fullName>
    </alternativeName>
    <alternativeName>
        <fullName evidence="4">tRNA-uridine isomerase I</fullName>
    </alternativeName>
</protein>
<dbReference type="InterPro" id="IPR020094">
    <property type="entry name" value="TruA/RsuA/RluB/E/F_N"/>
</dbReference>
<dbReference type="PANTHER" id="PTHR11142:SF0">
    <property type="entry name" value="TRNA PSEUDOURIDINE SYNTHASE-LIKE 1"/>
    <property type="match status" value="1"/>
</dbReference>
<feature type="domain" description="Pseudouridine synthase I TruA alpha/beta" evidence="9">
    <location>
        <begin position="143"/>
        <end position="247"/>
    </location>
</feature>
<dbReference type="PANTHER" id="PTHR11142">
    <property type="entry name" value="PSEUDOURIDYLATE SYNTHASE"/>
    <property type="match status" value="1"/>
</dbReference>
<comment type="similarity">
    <text evidence="1 4 7">Belongs to the tRNA pseudouridine synthase TruA family.</text>
</comment>
<evidence type="ECO:0000256" key="2">
    <source>
        <dbReference type="ARBA" id="ARBA00022694"/>
    </source>
</evidence>
<proteinExistence type="inferred from homology"/>
<evidence type="ECO:0000313" key="11">
    <source>
        <dbReference type="Proteomes" id="UP000438699"/>
    </source>
</evidence>
<sequence>MNRIRLRIAYDGTGFCGWQIQPAQRTVQGVLEEAIARIAGTHVRVHGSGRTDSGVHALDQVCHFDVPRARARVPWQRALNALLPDDVSVLDCCLTSPDFHARYSALSKTYAYTLWLEPGFLLPQRRHFVWVCGPVNQSVMVEAAEILLGTHDFACFQNTGTPVADTVRTMTQAEPAPGVCVHEVVWRFSANGFLKQMVRNIMGCLVAVGRGKVSLADVRSILKGKDRTAAPGTAPAQGLCLERVRYPEPAPGSERPCGGENTGERLESGDEPGLGPAGNG</sequence>
<evidence type="ECO:0000256" key="7">
    <source>
        <dbReference type="RuleBase" id="RU003792"/>
    </source>
</evidence>
<dbReference type="InterPro" id="IPR020095">
    <property type="entry name" value="PsdUridine_synth_TruA_C"/>
</dbReference>
<dbReference type="FunFam" id="3.30.70.580:FF:000001">
    <property type="entry name" value="tRNA pseudouridine synthase A"/>
    <property type="match status" value="1"/>
</dbReference>
<gene>
    <name evidence="4 10" type="primary">truA</name>
    <name evidence="10" type="ORF">F8A88_01380</name>
</gene>
<accession>A0A6N6N443</accession>
<dbReference type="AlphaFoldDB" id="A0A6N6N443"/>
<dbReference type="PIRSF" id="PIRSF001430">
    <property type="entry name" value="tRNA_psdUrid_synth"/>
    <property type="match status" value="1"/>
</dbReference>
<dbReference type="EC" id="5.4.99.12" evidence="4"/>
<comment type="subunit">
    <text evidence="4">Homodimer.</text>
</comment>
<dbReference type="RefSeq" id="WP_151149142.1">
    <property type="nucleotide sequence ID" value="NZ_WAIE01000001.1"/>
</dbReference>
<dbReference type="NCBIfam" id="TIGR00071">
    <property type="entry name" value="hisT_truA"/>
    <property type="match status" value="1"/>
</dbReference>
<evidence type="ECO:0000256" key="4">
    <source>
        <dbReference type="HAMAP-Rule" id="MF_00171"/>
    </source>
</evidence>
<name>A0A6N6N443_9BACT</name>
<dbReference type="InterPro" id="IPR020103">
    <property type="entry name" value="PsdUridine_synth_cat_dom_sf"/>
</dbReference>
<evidence type="ECO:0000256" key="8">
    <source>
        <dbReference type="SAM" id="MobiDB-lite"/>
    </source>
</evidence>
<evidence type="ECO:0000256" key="3">
    <source>
        <dbReference type="ARBA" id="ARBA00023235"/>
    </source>
</evidence>
<keyword evidence="11" id="KW-1185">Reference proteome</keyword>
<dbReference type="Gene3D" id="3.30.70.660">
    <property type="entry name" value="Pseudouridine synthase I, catalytic domain, C-terminal subdomain"/>
    <property type="match status" value="1"/>
</dbReference>
<comment type="caution">
    <text evidence="4">Lacks conserved residue(s) required for the propagation of feature annotation.</text>
</comment>
<dbReference type="GO" id="GO:0160147">
    <property type="term" value="F:tRNA pseudouridine(38-40) synthase activity"/>
    <property type="evidence" value="ECO:0007669"/>
    <property type="project" value="UniProtKB-EC"/>
</dbReference>
<dbReference type="OrthoDB" id="9811823at2"/>
<evidence type="ECO:0000256" key="5">
    <source>
        <dbReference type="PIRSR" id="PIRSR001430-1"/>
    </source>
</evidence>
<evidence type="ECO:0000256" key="1">
    <source>
        <dbReference type="ARBA" id="ARBA00009375"/>
    </source>
</evidence>
<comment type="function">
    <text evidence="4">Formation of pseudouridine at positions 38, 39 and 40 in the anticodon stem and loop of transfer RNAs.</text>
</comment>
<dbReference type="GO" id="GO:0003723">
    <property type="term" value="F:RNA binding"/>
    <property type="evidence" value="ECO:0007669"/>
    <property type="project" value="InterPro"/>
</dbReference>
<keyword evidence="3 4" id="KW-0413">Isomerase</keyword>
<comment type="caution">
    <text evidence="10">The sequence shown here is derived from an EMBL/GenBank/DDBJ whole genome shotgun (WGS) entry which is preliminary data.</text>
</comment>
<dbReference type="Pfam" id="PF01416">
    <property type="entry name" value="PseudoU_synth_1"/>
    <property type="match status" value="2"/>
</dbReference>
<dbReference type="CDD" id="cd02570">
    <property type="entry name" value="PseudoU_synth_EcTruA"/>
    <property type="match status" value="1"/>
</dbReference>
<dbReference type="Gene3D" id="3.30.70.580">
    <property type="entry name" value="Pseudouridine synthase I, catalytic domain, N-terminal subdomain"/>
    <property type="match status" value="1"/>
</dbReference>
<dbReference type="GO" id="GO:0031119">
    <property type="term" value="P:tRNA pseudouridine synthesis"/>
    <property type="evidence" value="ECO:0007669"/>
    <property type="project" value="UniProtKB-UniRule"/>
</dbReference>
<reference evidence="10 11" key="1">
    <citation type="journal article" date="2017" name="Int. J. Syst. Evol. Microbiol.">
        <title>Desulfovibrio senegalensis sp. nov., a mesophilic sulfate reducer isolated from marine sediment.</title>
        <authorList>
            <person name="Thioye A."/>
            <person name="Gam Z.B.A."/>
            <person name="Mbengue M."/>
            <person name="Cayol J.L."/>
            <person name="Joseph-Bartoli M."/>
            <person name="Toure-Kane C."/>
            <person name="Labat M."/>
        </authorList>
    </citation>
    <scope>NUCLEOTIDE SEQUENCE [LARGE SCALE GENOMIC DNA]</scope>
    <source>
        <strain evidence="10 11">DSM 101509</strain>
    </source>
</reference>
<comment type="catalytic activity">
    <reaction evidence="4 7">
        <text>uridine(38/39/40) in tRNA = pseudouridine(38/39/40) in tRNA</text>
        <dbReference type="Rhea" id="RHEA:22376"/>
        <dbReference type="Rhea" id="RHEA-COMP:10085"/>
        <dbReference type="Rhea" id="RHEA-COMP:10087"/>
        <dbReference type="ChEBI" id="CHEBI:65314"/>
        <dbReference type="ChEBI" id="CHEBI:65315"/>
        <dbReference type="EC" id="5.4.99.12"/>
    </reaction>
</comment>
<evidence type="ECO:0000259" key="9">
    <source>
        <dbReference type="Pfam" id="PF01416"/>
    </source>
</evidence>
<feature type="region of interest" description="Disordered" evidence="8">
    <location>
        <begin position="240"/>
        <end position="280"/>
    </location>
</feature>
<keyword evidence="2 4" id="KW-0819">tRNA processing</keyword>
<dbReference type="InterPro" id="IPR020097">
    <property type="entry name" value="PsdUridine_synth_TruA_a/b_dom"/>
</dbReference>
<evidence type="ECO:0000256" key="6">
    <source>
        <dbReference type="PIRSR" id="PIRSR001430-2"/>
    </source>
</evidence>
<feature type="domain" description="Pseudouridine synthase I TruA alpha/beta" evidence="9">
    <location>
        <begin position="9"/>
        <end position="103"/>
    </location>
</feature>
<organism evidence="10 11">
    <name type="scientific">Pseudodesulfovibrio senegalensis</name>
    <dbReference type="NCBI Taxonomy" id="1721087"/>
    <lineage>
        <taxon>Bacteria</taxon>
        <taxon>Pseudomonadati</taxon>
        <taxon>Thermodesulfobacteriota</taxon>
        <taxon>Desulfovibrionia</taxon>
        <taxon>Desulfovibrionales</taxon>
        <taxon>Desulfovibrionaceae</taxon>
    </lineage>
</organism>
<dbReference type="EMBL" id="WAIE01000001">
    <property type="protein sequence ID" value="KAB1442952.1"/>
    <property type="molecule type" value="Genomic_DNA"/>
</dbReference>
<evidence type="ECO:0000313" key="10">
    <source>
        <dbReference type="EMBL" id="KAB1442952.1"/>
    </source>
</evidence>
<dbReference type="HAMAP" id="MF_00171">
    <property type="entry name" value="TruA"/>
    <property type="match status" value="1"/>
</dbReference>
<feature type="binding site" evidence="4 6">
    <location>
        <position position="110"/>
    </location>
    <ligand>
        <name>substrate</name>
    </ligand>
</feature>
<dbReference type="InterPro" id="IPR001406">
    <property type="entry name" value="PsdUridine_synth_TruA"/>
</dbReference>
<dbReference type="Proteomes" id="UP000438699">
    <property type="component" value="Unassembled WGS sequence"/>
</dbReference>